<gene>
    <name evidence="1" type="ORF">C0V70_12950</name>
</gene>
<accession>A0A2K9NTZ8</accession>
<dbReference type="EMBL" id="CP025704">
    <property type="protein sequence ID" value="AUN98993.1"/>
    <property type="molecule type" value="Genomic_DNA"/>
</dbReference>
<organism evidence="1 2">
    <name type="scientific">Bacteriovorax stolpii</name>
    <name type="common">Bdellovibrio stolpii</name>
    <dbReference type="NCBI Taxonomy" id="960"/>
    <lineage>
        <taxon>Bacteria</taxon>
        <taxon>Pseudomonadati</taxon>
        <taxon>Bdellovibrionota</taxon>
        <taxon>Bacteriovoracia</taxon>
        <taxon>Bacteriovoracales</taxon>
        <taxon>Bacteriovoracaceae</taxon>
        <taxon>Bacteriovorax</taxon>
    </lineage>
</organism>
<sequence length="419" mass="46825">MAKIRLIMKSILLTILAVGMTGQNAWSASYDTLPKNVNTVVFKQVMVSKIESEYDAKGQQETLDLKEEFTSSRLEDVSSVIKSYFEQLKAISPEAYSNFSLGEFSADVEANVNAQGFGYGFGVTDRLTVYASVPMYHITTDIKFRQSKESNIAAVQATIRNANPDSAIGKFVKDLTLQLPSTNSELLQSLVVNYYKYKPIGKWEKDALGDAEIGFIYRLTDYSDRGMSISAGAILPTGEADDPDSLQDVSTGDGQYDAFVEAAAGISFFDNTFQFDIKGRYTYQFASEKEVRWIDDVDMPLSSQKQTVNQKLGNKIDTTLTLTYNPTHWMNLNSSLILGQTEATTYANVADPKVRRALEEDTGNESRWARIGIGFSTIEAYKRKQFEMPFDIGVTAQRLLNGKNTASYDRIDLDLKLYF</sequence>
<name>A0A2K9NTZ8_BACTC</name>
<evidence type="ECO:0000313" key="1">
    <source>
        <dbReference type="EMBL" id="AUN98993.1"/>
    </source>
</evidence>
<reference evidence="1 2" key="1">
    <citation type="submission" date="2018-01" db="EMBL/GenBank/DDBJ databases">
        <title>Complete genome sequence of Bacteriovorax stolpii DSM12778.</title>
        <authorList>
            <person name="Tang B."/>
            <person name="Chang J."/>
        </authorList>
    </citation>
    <scope>NUCLEOTIDE SEQUENCE [LARGE SCALE GENOMIC DNA]</scope>
    <source>
        <strain evidence="1 2">DSM 12778</strain>
    </source>
</reference>
<protein>
    <submittedName>
        <fullName evidence="1">Uncharacterized protein</fullName>
    </submittedName>
</protein>
<dbReference type="KEGG" id="bsto:C0V70_12950"/>
<evidence type="ECO:0000313" key="2">
    <source>
        <dbReference type="Proteomes" id="UP000235584"/>
    </source>
</evidence>
<keyword evidence="2" id="KW-1185">Reference proteome</keyword>
<proteinExistence type="predicted"/>
<dbReference type="AlphaFoldDB" id="A0A2K9NTZ8"/>
<dbReference type="Proteomes" id="UP000235584">
    <property type="component" value="Chromosome"/>
</dbReference>